<protein>
    <submittedName>
        <fullName evidence="1">Uncharacterized protein</fullName>
    </submittedName>
</protein>
<name>A0AAV1S1E4_9ROSI</name>
<proteinExistence type="predicted"/>
<comment type="caution">
    <text evidence="1">The sequence shown here is derived from an EMBL/GenBank/DDBJ whole genome shotgun (WGS) entry which is preliminary data.</text>
</comment>
<dbReference type="AlphaFoldDB" id="A0AAV1S1E4"/>
<keyword evidence="2" id="KW-1185">Reference proteome</keyword>
<sequence>MIPSKKFQIQRRTIARNSVQSLCICIKSRICPETKRRLAAPKQFLYLIRTNLKIIMGESHLLCSRENRQKEKAPESRPWRVQRIMLCVVDDDIVAISLFTMEVERQGRAGPFLHHVAPMSASKLTTTTMQAAMDCVLQMVEAALGIGKWEEKRMVDDFSRGILAPLEQPLHMGFHVISSNGVRISTKCP</sequence>
<evidence type="ECO:0000313" key="1">
    <source>
        <dbReference type="EMBL" id="CAK7344047.1"/>
    </source>
</evidence>
<dbReference type="Proteomes" id="UP001314170">
    <property type="component" value="Unassembled WGS sequence"/>
</dbReference>
<gene>
    <name evidence="1" type="ORF">DCAF_LOCUS17594</name>
</gene>
<reference evidence="1 2" key="1">
    <citation type="submission" date="2024-01" db="EMBL/GenBank/DDBJ databases">
        <authorList>
            <person name="Waweru B."/>
        </authorList>
    </citation>
    <scope>NUCLEOTIDE SEQUENCE [LARGE SCALE GENOMIC DNA]</scope>
</reference>
<accession>A0AAV1S1E4</accession>
<organism evidence="1 2">
    <name type="scientific">Dovyalis caffra</name>
    <dbReference type="NCBI Taxonomy" id="77055"/>
    <lineage>
        <taxon>Eukaryota</taxon>
        <taxon>Viridiplantae</taxon>
        <taxon>Streptophyta</taxon>
        <taxon>Embryophyta</taxon>
        <taxon>Tracheophyta</taxon>
        <taxon>Spermatophyta</taxon>
        <taxon>Magnoliopsida</taxon>
        <taxon>eudicotyledons</taxon>
        <taxon>Gunneridae</taxon>
        <taxon>Pentapetalae</taxon>
        <taxon>rosids</taxon>
        <taxon>fabids</taxon>
        <taxon>Malpighiales</taxon>
        <taxon>Salicaceae</taxon>
        <taxon>Flacourtieae</taxon>
        <taxon>Dovyalis</taxon>
    </lineage>
</organism>
<evidence type="ECO:0000313" key="2">
    <source>
        <dbReference type="Proteomes" id="UP001314170"/>
    </source>
</evidence>
<dbReference type="EMBL" id="CAWUPB010001161">
    <property type="protein sequence ID" value="CAK7344047.1"/>
    <property type="molecule type" value="Genomic_DNA"/>
</dbReference>